<dbReference type="Proteomes" id="UP001274830">
    <property type="component" value="Unassembled WGS sequence"/>
</dbReference>
<keyword evidence="3" id="KW-1185">Reference proteome</keyword>
<comment type="caution">
    <text evidence="2">The sequence shown here is derived from an EMBL/GenBank/DDBJ whole genome shotgun (WGS) entry which is preliminary data.</text>
</comment>
<evidence type="ECO:0000313" key="3">
    <source>
        <dbReference type="Proteomes" id="UP001274830"/>
    </source>
</evidence>
<accession>A0AAE0WTZ2</accession>
<feature type="region of interest" description="Disordered" evidence="1">
    <location>
        <begin position="1"/>
        <end position="21"/>
    </location>
</feature>
<organism evidence="2 3">
    <name type="scientific">Recurvomyces mirabilis</name>
    <dbReference type="NCBI Taxonomy" id="574656"/>
    <lineage>
        <taxon>Eukaryota</taxon>
        <taxon>Fungi</taxon>
        <taxon>Dikarya</taxon>
        <taxon>Ascomycota</taxon>
        <taxon>Pezizomycotina</taxon>
        <taxon>Dothideomycetes</taxon>
        <taxon>Dothideomycetidae</taxon>
        <taxon>Mycosphaerellales</taxon>
        <taxon>Teratosphaeriaceae</taxon>
        <taxon>Recurvomyces</taxon>
    </lineage>
</organism>
<dbReference type="AlphaFoldDB" id="A0AAE0WTZ2"/>
<dbReference type="EMBL" id="JAUTXT010000006">
    <property type="protein sequence ID" value="KAK3677763.1"/>
    <property type="molecule type" value="Genomic_DNA"/>
</dbReference>
<feature type="region of interest" description="Disordered" evidence="1">
    <location>
        <begin position="131"/>
        <end position="201"/>
    </location>
</feature>
<feature type="compositionally biased region" description="Basic and acidic residues" evidence="1">
    <location>
        <begin position="236"/>
        <end position="255"/>
    </location>
</feature>
<feature type="region of interest" description="Disordered" evidence="1">
    <location>
        <begin position="230"/>
        <end position="255"/>
    </location>
</feature>
<proteinExistence type="predicted"/>
<gene>
    <name evidence="2" type="ORF">LTR78_002613</name>
</gene>
<protein>
    <submittedName>
        <fullName evidence="2">Uncharacterized protein</fullName>
    </submittedName>
</protein>
<name>A0AAE0WTZ2_9PEZI</name>
<evidence type="ECO:0000313" key="2">
    <source>
        <dbReference type="EMBL" id="KAK3677763.1"/>
    </source>
</evidence>
<reference evidence="2" key="1">
    <citation type="submission" date="2023-07" db="EMBL/GenBank/DDBJ databases">
        <title>Black Yeasts Isolated from many extreme environments.</title>
        <authorList>
            <person name="Coleine C."/>
            <person name="Stajich J.E."/>
            <person name="Selbmann L."/>
        </authorList>
    </citation>
    <scope>NUCLEOTIDE SEQUENCE</scope>
    <source>
        <strain evidence="2">CCFEE 5485</strain>
    </source>
</reference>
<sequence>MEMTADLYHRWGQPGDEGRRENEVTIREALAKGFASDLDRSQRVVTLTNPNQAIDTGGVYGFTAGIARQQGGVLLANPGIQGVGEHNNVSMEEDANSQQEDDYDELYNVTPPGQAHPVSRPLQPLLTVLSPHPGREGLPGLAYPSLTPPGQSSSVGSAQIGDNRDHTPSGQGYGVVGPSNTDLAAAMPAGATGGDGAHTQTAGLLRPMEDYQLQLLTALGSERYAPMMEGNIDGNCRGEEKAGDGTGEERSGSLQ</sequence>
<evidence type="ECO:0000256" key="1">
    <source>
        <dbReference type="SAM" id="MobiDB-lite"/>
    </source>
</evidence>
<feature type="compositionally biased region" description="Polar residues" evidence="1">
    <location>
        <begin position="148"/>
        <end position="157"/>
    </location>
</feature>